<name>A0A4Q1K1F7_9FLAO</name>
<dbReference type="PANTHER" id="PTHR12835">
    <property type="entry name" value="BIOTIN PROTEIN LIGASE"/>
    <property type="match status" value="1"/>
</dbReference>
<sequence length="243" mass="27712">MKTIKLDAIDSTNDFLKGLLQHQSVENFTIVTAKKQTKGRGQMGAIWETEESKNLITSILIKKTLNNYEAIFELNIAVSLSIINALKKINIPALSIKWPNDIMSDNKKIAGILIENVFKEKGNIESIVGIGLNINQTDFEKLPKATSLKNIMNQDFEIEAILEEIVTHLQMYTEKIKNKEVDLLWKSYHELLFKIGKPVVFENNNQEKFMGIIQAVNKNGQLQVMLEDDSIHEYGIKEISMIY</sequence>
<dbReference type="OrthoDB" id="9807064at2"/>
<evidence type="ECO:0000256" key="1">
    <source>
        <dbReference type="ARBA" id="ARBA00022598"/>
    </source>
</evidence>
<evidence type="ECO:0000313" key="3">
    <source>
        <dbReference type="EMBL" id="RXR16224.1"/>
    </source>
</evidence>
<dbReference type="EC" id="6.3.4.15" evidence="3"/>
<dbReference type="Proteomes" id="UP000290283">
    <property type="component" value="Unassembled WGS sequence"/>
</dbReference>
<feature type="domain" description="BPL/LPL catalytic" evidence="2">
    <location>
        <begin position="1"/>
        <end position="177"/>
    </location>
</feature>
<gene>
    <name evidence="3" type="ORF">EQG63_11395</name>
</gene>
<evidence type="ECO:0000259" key="2">
    <source>
        <dbReference type="PROSITE" id="PS51733"/>
    </source>
</evidence>
<dbReference type="GO" id="GO:0005737">
    <property type="term" value="C:cytoplasm"/>
    <property type="evidence" value="ECO:0007669"/>
    <property type="project" value="TreeGrafter"/>
</dbReference>
<keyword evidence="4" id="KW-1185">Reference proteome</keyword>
<dbReference type="InterPro" id="IPR004143">
    <property type="entry name" value="BPL_LPL_catalytic"/>
</dbReference>
<dbReference type="GO" id="GO:0004077">
    <property type="term" value="F:biotin--[biotin carboxyl-carrier protein] ligase activity"/>
    <property type="evidence" value="ECO:0007669"/>
    <property type="project" value="UniProtKB-EC"/>
</dbReference>
<dbReference type="SUPFAM" id="SSF55681">
    <property type="entry name" value="Class II aaRS and biotin synthetases"/>
    <property type="match status" value="1"/>
</dbReference>
<dbReference type="NCBIfam" id="TIGR00121">
    <property type="entry name" value="birA_ligase"/>
    <property type="match status" value="1"/>
</dbReference>
<accession>A0A4Q1K1F7</accession>
<reference evidence="4" key="1">
    <citation type="submission" date="2019-01" db="EMBL/GenBank/DDBJ databases">
        <title>Cytophagaceae bacterium strain CAR-16.</title>
        <authorList>
            <person name="Chen W.-M."/>
        </authorList>
    </citation>
    <scope>NUCLEOTIDE SEQUENCE [LARGE SCALE GENOMIC DNA]</scope>
    <source>
        <strain evidence="4">LLJ-11</strain>
    </source>
</reference>
<dbReference type="AlphaFoldDB" id="A0A4Q1K1F7"/>
<dbReference type="CDD" id="cd16442">
    <property type="entry name" value="BPL"/>
    <property type="match status" value="1"/>
</dbReference>
<dbReference type="Pfam" id="PF03099">
    <property type="entry name" value="BPL_LplA_LipB"/>
    <property type="match status" value="1"/>
</dbReference>
<dbReference type="EMBL" id="SBKO01000006">
    <property type="protein sequence ID" value="RXR16224.1"/>
    <property type="molecule type" value="Genomic_DNA"/>
</dbReference>
<dbReference type="Gene3D" id="3.30.930.10">
    <property type="entry name" value="Bira Bifunctional Protein, Domain 2"/>
    <property type="match status" value="1"/>
</dbReference>
<dbReference type="InterPro" id="IPR004408">
    <property type="entry name" value="Biotin_CoA_COase_ligase"/>
</dbReference>
<dbReference type="PANTHER" id="PTHR12835:SF5">
    <property type="entry name" value="BIOTIN--PROTEIN LIGASE"/>
    <property type="match status" value="1"/>
</dbReference>
<comment type="caution">
    <text evidence="3">The sequence shown here is derived from an EMBL/GenBank/DDBJ whole genome shotgun (WGS) entry which is preliminary data.</text>
</comment>
<proteinExistence type="predicted"/>
<dbReference type="PROSITE" id="PS51733">
    <property type="entry name" value="BPL_LPL_CATALYTIC"/>
    <property type="match status" value="1"/>
</dbReference>
<protein>
    <submittedName>
        <fullName evidence="3">Biotin--[acetyl-CoA-carboxylase] ligase</fullName>
        <ecNumber evidence="3">6.3.4.15</ecNumber>
    </submittedName>
</protein>
<dbReference type="RefSeq" id="WP_129436503.1">
    <property type="nucleotide sequence ID" value="NZ_SBKO01000006.1"/>
</dbReference>
<organism evidence="3 4">
    <name type="scientific">Flavobacterium amnicola</name>
    <dbReference type="NCBI Taxonomy" id="2506422"/>
    <lineage>
        <taxon>Bacteria</taxon>
        <taxon>Pseudomonadati</taxon>
        <taxon>Bacteroidota</taxon>
        <taxon>Flavobacteriia</taxon>
        <taxon>Flavobacteriales</taxon>
        <taxon>Flavobacteriaceae</taxon>
        <taxon>Flavobacterium</taxon>
    </lineage>
</organism>
<evidence type="ECO:0000313" key="4">
    <source>
        <dbReference type="Proteomes" id="UP000290283"/>
    </source>
</evidence>
<keyword evidence="1 3" id="KW-0436">Ligase</keyword>
<dbReference type="InterPro" id="IPR045864">
    <property type="entry name" value="aa-tRNA-synth_II/BPL/LPL"/>
</dbReference>